<proteinExistence type="predicted"/>
<organism evidence="3">
    <name type="scientific">Volvox carteri f. nagariensis</name>
    <dbReference type="NCBI Taxonomy" id="3068"/>
    <lineage>
        <taxon>Eukaryota</taxon>
        <taxon>Viridiplantae</taxon>
        <taxon>Chlorophyta</taxon>
        <taxon>core chlorophytes</taxon>
        <taxon>Chlorophyceae</taxon>
        <taxon>CS clade</taxon>
        <taxon>Chlamydomonadales</taxon>
        <taxon>Volvocaceae</taxon>
        <taxon>Volvox</taxon>
    </lineage>
</organism>
<protein>
    <submittedName>
        <fullName evidence="2">Uncharacterized protein</fullName>
    </submittedName>
</protein>
<keyword evidence="3" id="KW-1185">Reference proteome</keyword>
<dbReference type="Proteomes" id="UP000001058">
    <property type="component" value="Unassembled WGS sequence"/>
</dbReference>
<dbReference type="RefSeq" id="XP_002956406.1">
    <property type="nucleotide sequence ID" value="XM_002956360.1"/>
</dbReference>
<evidence type="ECO:0000256" key="1">
    <source>
        <dbReference type="SAM" id="MobiDB-lite"/>
    </source>
</evidence>
<reference evidence="2 3" key="1">
    <citation type="journal article" date="2010" name="Science">
        <title>Genomic analysis of organismal complexity in the multicellular green alga Volvox carteri.</title>
        <authorList>
            <person name="Prochnik S.E."/>
            <person name="Umen J."/>
            <person name="Nedelcu A.M."/>
            <person name="Hallmann A."/>
            <person name="Miller S.M."/>
            <person name="Nishii I."/>
            <person name="Ferris P."/>
            <person name="Kuo A."/>
            <person name="Mitros T."/>
            <person name="Fritz-Laylin L.K."/>
            <person name="Hellsten U."/>
            <person name="Chapman J."/>
            <person name="Simakov O."/>
            <person name="Rensing S.A."/>
            <person name="Terry A."/>
            <person name="Pangilinan J."/>
            <person name="Kapitonov V."/>
            <person name="Jurka J."/>
            <person name="Salamov A."/>
            <person name="Shapiro H."/>
            <person name="Schmutz J."/>
            <person name="Grimwood J."/>
            <person name="Lindquist E."/>
            <person name="Lucas S."/>
            <person name="Grigoriev I.V."/>
            <person name="Schmitt R."/>
            <person name="Kirk D."/>
            <person name="Rokhsar D.S."/>
        </authorList>
    </citation>
    <scope>NUCLEOTIDE SEQUENCE [LARGE SCALE GENOMIC DNA]</scope>
    <source>
        <strain evidence="3">f. Nagariensis / Eve</strain>
    </source>
</reference>
<gene>
    <name evidence="2" type="ORF">VOLCADRAFT_107184</name>
</gene>
<dbReference type="AlphaFoldDB" id="D8UCH1"/>
<dbReference type="GeneID" id="9619433"/>
<accession>D8UCH1</accession>
<feature type="region of interest" description="Disordered" evidence="1">
    <location>
        <begin position="1"/>
        <end position="91"/>
    </location>
</feature>
<dbReference type="EMBL" id="GL378381">
    <property type="protein sequence ID" value="EFJ42550.1"/>
    <property type="molecule type" value="Genomic_DNA"/>
</dbReference>
<evidence type="ECO:0000313" key="2">
    <source>
        <dbReference type="EMBL" id="EFJ42550.1"/>
    </source>
</evidence>
<evidence type="ECO:0000313" key="3">
    <source>
        <dbReference type="Proteomes" id="UP000001058"/>
    </source>
</evidence>
<dbReference type="InParanoid" id="D8UCH1"/>
<sequence length="288" mass="30338">MGRLPGPNALRPMRNMACHSGASTGRVQCRAAVESDSSDERNKAISGADPEGTVGTAGEDSACRMDTHLSPGRLSPGQPGDEDDMLDDTLPPLNIPVKLVRVSDLPWPKPLQDREGNQQQEQLVCHGAEGVMKGATDTPAMATVHRPGAGNTTNTNKTAGSNSTGFMKSEVAAAMAVRRLPTVVLLQRDPPNCVSTASTGVGFLFLACWFQCLAPPRLDLAWRTTDSCTQCTCSSGLSGWGLPMSPTQHGIVLPLLAAMQAHLLGKLAALAARLRKKATSSATIWSQS</sequence>
<name>D8UCH1_VOLCA</name>
<dbReference type="KEGG" id="vcn:VOLCADRAFT_107184"/>